<accession>L8HHR9</accession>
<dbReference type="FunFam" id="1.20.1050.10:FF:000030">
    <property type="entry name" value="Glutathione S-transferase S1"/>
    <property type="match status" value="1"/>
</dbReference>
<dbReference type="CDD" id="cd03039">
    <property type="entry name" value="GST_N_Sigma_like"/>
    <property type="match status" value="1"/>
</dbReference>
<dbReference type="SFLD" id="SFLDG00363">
    <property type="entry name" value="AMPS_(cytGST):_Alpha-__Mu-__Pi"/>
    <property type="match status" value="1"/>
</dbReference>
<dbReference type="KEGG" id="acan:ACA1_174170"/>
<feature type="domain" description="GST N-terminal" evidence="1">
    <location>
        <begin position="5"/>
        <end position="89"/>
    </location>
</feature>
<evidence type="ECO:0000313" key="3">
    <source>
        <dbReference type="EMBL" id="ELR24757.1"/>
    </source>
</evidence>
<keyword evidence="3" id="KW-0808">Transferase</keyword>
<name>L8HHR9_ACACF</name>
<dbReference type="GO" id="GO:0006749">
    <property type="term" value="P:glutathione metabolic process"/>
    <property type="evidence" value="ECO:0007669"/>
    <property type="project" value="TreeGrafter"/>
</dbReference>
<dbReference type="InterPro" id="IPR040079">
    <property type="entry name" value="Glutathione_S-Trfase"/>
</dbReference>
<proteinExistence type="predicted"/>
<gene>
    <name evidence="3" type="ORF">ACA1_174170</name>
</gene>
<sequence length="228" mass="25497">MSQIQKVHLTYFPLRGVVEKLRLVLEAGGIPYEETRLRPKEWGAHKKSGGYLFEQLPKATITFEDGSTFDLFQSLTIFRYLARKAGLAGEGELNQARVEMLIDASEDLRQKFAKVCYSPDFEKLRGPYVAETMPVEFGKIENILKSNGTGFLVGSSLTAADLYLFDVVENHIVLATDQFLEPFPLLKKHHETVGSHAKIHAYVASGKRPQFPNGPTAIFGGYKEEATN</sequence>
<dbReference type="SUPFAM" id="SSF47616">
    <property type="entry name" value="GST C-terminal domain-like"/>
    <property type="match status" value="1"/>
</dbReference>
<evidence type="ECO:0000259" key="2">
    <source>
        <dbReference type="PROSITE" id="PS50405"/>
    </source>
</evidence>
<dbReference type="VEuPathDB" id="AmoebaDB:ACA1_174170"/>
<dbReference type="OrthoDB" id="16788at2759"/>
<dbReference type="InterPro" id="IPR036249">
    <property type="entry name" value="Thioredoxin-like_sf"/>
</dbReference>
<dbReference type="OMA" id="CEMIDET"/>
<dbReference type="STRING" id="1257118.L8HHR9"/>
<dbReference type="CDD" id="cd03192">
    <property type="entry name" value="GST_C_Sigma_like"/>
    <property type="match status" value="1"/>
</dbReference>
<dbReference type="RefSeq" id="XP_004356657.1">
    <property type="nucleotide sequence ID" value="XM_004356604.1"/>
</dbReference>
<dbReference type="InterPro" id="IPR036282">
    <property type="entry name" value="Glutathione-S-Trfase_C_sf"/>
</dbReference>
<feature type="domain" description="GST C-terminal" evidence="2">
    <location>
        <begin position="91"/>
        <end position="213"/>
    </location>
</feature>
<dbReference type="InterPro" id="IPR004045">
    <property type="entry name" value="Glutathione_S-Trfase_N"/>
</dbReference>
<dbReference type="SFLD" id="SFLDG01205">
    <property type="entry name" value="AMPS.1"/>
    <property type="match status" value="1"/>
</dbReference>
<dbReference type="Proteomes" id="UP000011083">
    <property type="component" value="Unassembled WGS sequence"/>
</dbReference>
<dbReference type="Gene3D" id="1.20.1050.130">
    <property type="match status" value="1"/>
</dbReference>
<dbReference type="PROSITE" id="PS50405">
    <property type="entry name" value="GST_CTER"/>
    <property type="match status" value="1"/>
</dbReference>
<dbReference type="Pfam" id="PF02798">
    <property type="entry name" value="GST_N"/>
    <property type="match status" value="1"/>
</dbReference>
<dbReference type="GO" id="GO:0004364">
    <property type="term" value="F:glutathione transferase activity"/>
    <property type="evidence" value="ECO:0007669"/>
    <property type="project" value="TreeGrafter"/>
</dbReference>
<dbReference type="InterPro" id="IPR004046">
    <property type="entry name" value="GST_C"/>
</dbReference>
<dbReference type="EMBL" id="KB007811">
    <property type="protein sequence ID" value="ELR24757.1"/>
    <property type="molecule type" value="Genomic_DNA"/>
</dbReference>
<evidence type="ECO:0000259" key="1">
    <source>
        <dbReference type="PROSITE" id="PS50404"/>
    </source>
</evidence>
<dbReference type="InterPro" id="IPR050213">
    <property type="entry name" value="GST_superfamily"/>
</dbReference>
<dbReference type="Pfam" id="PF14497">
    <property type="entry name" value="GST_C_3"/>
    <property type="match status" value="1"/>
</dbReference>
<dbReference type="GeneID" id="14925784"/>
<dbReference type="SUPFAM" id="SSF52833">
    <property type="entry name" value="Thioredoxin-like"/>
    <property type="match status" value="1"/>
</dbReference>
<dbReference type="InterPro" id="IPR010987">
    <property type="entry name" value="Glutathione-S-Trfase_C-like"/>
</dbReference>
<protein>
    <submittedName>
        <fullName evidence="3">Glutathione Stransferase, C-terminal domain containing protein</fullName>
    </submittedName>
</protein>
<dbReference type="AlphaFoldDB" id="L8HHR9"/>
<reference evidence="3 4" key="1">
    <citation type="journal article" date="2013" name="Genome Biol.">
        <title>Genome of Acanthamoeba castellanii highlights extensive lateral gene transfer and early evolution of tyrosine kinase signaling.</title>
        <authorList>
            <person name="Clarke M."/>
            <person name="Lohan A.J."/>
            <person name="Liu B."/>
            <person name="Lagkouvardos I."/>
            <person name="Roy S."/>
            <person name="Zafar N."/>
            <person name="Bertelli C."/>
            <person name="Schilde C."/>
            <person name="Kianianmomeni A."/>
            <person name="Burglin T.R."/>
            <person name="Frech C."/>
            <person name="Turcotte B."/>
            <person name="Kopec K.O."/>
            <person name="Synnott J.M."/>
            <person name="Choo C."/>
            <person name="Paponov I."/>
            <person name="Finkler A."/>
            <person name="Soon Heng Tan C."/>
            <person name="Hutchins A.P."/>
            <person name="Weinmeier T."/>
            <person name="Rattei T."/>
            <person name="Chu J.S."/>
            <person name="Gimenez G."/>
            <person name="Irimia M."/>
            <person name="Rigden D.J."/>
            <person name="Fitzpatrick D.A."/>
            <person name="Lorenzo-Morales J."/>
            <person name="Bateman A."/>
            <person name="Chiu C.H."/>
            <person name="Tang P."/>
            <person name="Hegemann P."/>
            <person name="Fromm H."/>
            <person name="Raoult D."/>
            <person name="Greub G."/>
            <person name="Miranda-Saavedra D."/>
            <person name="Chen N."/>
            <person name="Nash P."/>
            <person name="Ginger M.L."/>
            <person name="Horn M."/>
            <person name="Schaap P."/>
            <person name="Caler L."/>
            <person name="Loftus B."/>
        </authorList>
    </citation>
    <scope>NUCLEOTIDE SEQUENCE [LARGE SCALE GENOMIC DNA]</scope>
    <source>
        <strain evidence="3 4">Neff</strain>
    </source>
</reference>
<evidence type="ECO:0000313" key="4">
    <source>
        <dbReference type="Proteomes" id="UP000011083"/>
    </source>
</evidence>
<organism evidence="3 4">
    <name type="scientific">Acanthamoeba castellanii (strain ATCC 30010 / Neff)</name>
    <dbReference type="NCBI Taxonomy" id="1257118"/>
    <lineage>
        <taxon>Eukaryota</taxon>
        <taxon>Amoebozoa</taxon>
        <taxon>Discosea</taxon>
        <taxon>Longamoebia</taxon>
        <taxon>Centramoebida</taxon>
        <taxon>Acanthamoebidae</taxon>
        <taxon>Acanthamoeba</taxon>
    </lineage>
</organism>
<dbReference type="PROSITE" id="PS50404">
    <property type="entry name" value="GST_NTER"/>
    <property type="match status" value="1"/>
</dbReference>
<dbReference type="SFLD" id="SFLDS00019">
    <property type="entry name" value="Glutathione_Transferase_(cytos"/>
    <property type="match status" value="1"/>
</dbReference>
<dbReference type="PANTHER" id="PTHR11571">
    <property type="entry name" value="GLUTATHIONE S-TRANSFERASE"/>
    <property type="match status" value="1"/>
</dbReference>
<keyword evidence="4" id="KW-1185">Reference proteome</keyword>